<feature type="transmembrane region" description="Helical" evidence="8">
    <location>
        <begin position="527"/>
        <end position="550"/>
    </location>
</feature>
<proteinExistence type="inferred from homology"/>
<reference evidence="10" key="1">
    <citation type="submission" date="2021-10" db="EMBL/GenBank/DDBJ databases">
        <title>Tropical sea cucumber genome reveals ecological adaptation and Cuvierian tubules defense mechanism.</title>
        <authorList>
            <person name="Chen T."/>
        </authorList>
    </citation>
    <scope>NUCLEOTIDE SEQUENCE</scope>
    <source>
        <strain evidence="10">Nanhai2018</strain>
        <tissue evidence="10">Muscle</tissue>
    </source>
</reference>
<keyword evidence="4 8" id="KW-0812">Transmembrane</keyword>
<comment type="subcellular location">
    <subcellularLocation>
        <location evidence="1">Cell membrane</location>
        <topology evidence="1">Multi-pass membrane protein</topology>
    </subcellularLocation>
</comment>
<evidence type="ECO:0000256" key="7">
    <source>
        <dbReference type="ARBA" id="ARBA00023180"/>
    </source>
</evidence>
<feature type="transmembrane region" description="Helical" evidence="8">
    <location>
        <begin position="300"/>
        <end position="322"/>
    </location>
</feature>
<name>A0A9Q1BKZ7_HOLLE</name>
<dbReference type="GO" id="GO:0005886">
    <property type="term" value="C:plasma membrane"/>
    <property type="evidence" value="ECO:0007669"/>
    <property type="project" value="UniProtKB-SubCell"/>
</dbReference>
<feature type="transmembrane region" description="Helical" evidence="8">
    <location>
        <begin position="866"/>
        <end position="889"/>
    </location>
</feature>
<dbReference type="Pfam" id="PF02460">
    <property type="entry name" value="Patched"/>
    <property type="match status" value="1"/>
</dbReference>
<feature type="transmembrane region" description="Helical" evidence="8">
    <location>
        <begin position="334"/>
        <end position="353"/>
    </location>
</feature>
<protein>
    <submittedName>
        <fullName evidence="10">Patched domain-containing protein 3</fullName>
    </submittedName>
</protein>
<dbReference type="OrthoDB" id="6510177at2759"/>
<dbReference type="PANTHER" id="PTHR10796">
    <property type="entry name" value="PATCHED-RELATED"/>
    <property type="match status" value="1"/>
</dbReference>
<keyword evidence="7" id="KW-0325">Glycoprotein</keyword>
<dbReference type="FunFam" id="1.20.1640.10:FF:000013">
    <property type="entry name" value="PaTched Related family"/>
    <property type="match status" value="1"/>
</dbReference>
<feature type="transmembrane region" description="Helical" evidence="8">
    <location>
        <begin position="836"/>
        <end position="854"/>
    </location>
</feature>
<keyword evidence="5 8" id="KW-1133">Transmembrane helix</keyword>
<organism evidence="10 11">
    <name type="scientific">Holothuria leucospilota</name>
    <name type="common">Black long sea cucumber</name>
    <name type="synonym">Mertensiothuria leucospilota</name>
    <dbReference type="NCBI Taxonomy" id="206669"/>
    <lineage>
        <taxon>Eukaryota</taxon>
        <taxon>Metazoa</taxon>
        <taxon>Echinodermata</taxon>
        <taxon>Eleutherozoa</taxon>
        <taxon>Echinozoa</taxon>
        <taxon>Holothuroidea</taxon>
        <taxon>Aspidochirotacea</taxon>
        <taxon>Aspidochirotida</taxon>
        <taxon>Holothuriidae</taxon>
        <taxon>Holothuria</taxon>
    </lineage>
</organism>
<feature type="domain" description="SSD" evidence="9">
    <location>
        <begin position="269"/>
        <end position="427"/>
    </location>
</feature>
<dbReference type="InterPro" id="IPR051697">
    <property type="entry name" value="Patched_domain-protein"/>
</dbReference>
<evidence type="ECO:0000259" key="9">
    <source>
        <dbReference type="PROSITE" id="PS50156"/>
    </source>
</evidence>
<dbReference type="InterPro" id="IPR000731">
    <property type="entry name" value="SSD"/>
</dbReference>
<dbReference type="Gene3D" id="1.20.1640.10">
    <property type="entry name" value="Multidrug efflux transporter AcrB transmembrane domain"/>
    <property type="match status" value="2"/>
</dbReference>
<evidence type="ECO:0000256" key="4">
    <source>
        <dbReference type="ARBA" id="ARBA00022692"/>
    </source>
</evidence>
<gene>
    <name evidence="10" type="ORF">HOLleu_30831</name>
</gene>
<feature type="transmembrane region" description="Helical" evidence="8">
    <location>
        <begin position="764"/>
        <end position="786"/>
    </location>
</feature>
<evidence type="ECO:0000256" key="3">
    <source>
        <dbReference type="ARBA" id="ARBA00022475"/>
    </source>
</evidence>
<sequence>MGNFDCVEKWLSHGFQLYGRFLARHPFIVLFLSLSVAAALSSGLFFVQFYSDTEDLFTPDVSRAREEKLTIQSLFPVNFDNFYATRIIEMYQRIVWIIVTAKDGGSVLREDAMNEIFHVREKVISTTITDASDTVVTFSDLCGMFNGSCAVNPVLHWVSLVRQYTGAGSDIEFKVPYPSVELTVGEITQTAVLDSFLGDVEVEGGYTKSAKALSLMFFLRHEPSEMNELSGQWEDAVAEMLEGYEPKELNVVYYTSDAVDEAQQKMTIDILPYFSATFVILIMFAVASCMMKDWVLSKPWLASCGVVSAGLAILSCSGLLSYCGVPFNQVAASMPFVIVGIGLDDTFIMLGAWRRTNPHSSVETRMGEMFKEAAVSITITSCTDFIAFCAGAISPLPAVRTFCLYTGVAVIWDFFYQITFFACIMVFTGHREASNRHCYFCCKVLPRDNSQSVFYKIFCAGGSSRVELQQNPSCPVVHTYHLDHTHSVDYTSSSHHTLPVDHALMADHSFQVDHACMAFFKHQFAPVLTHPLSMGLVIMTYIVYAVIAVYGCCTLQEGLDLKNLAEEGSMTNLFFDTNAKYFVQYGPQISVMLTEYLDYWDGDTQAKLEQLVQHFEDSSYNRGHNFTEFWLSDFKDFVVEKNLSVTNKMTFLKVLQGSFLEDPRFLRYQEDINFDGWGDISSSRFLVATGQLVSVQDQSNMMLDMRHRADFNPEGLSVQVFTPNFIVFEQFVVILPNTLQNLAIALFAMLIVSLTLIPNPLVALLVTLCVASIESGVVGFMSLWGVSLDGISMINIILCIGFSVDFSAHICYSFVTQNSQIPSKQRTAESLYSLGFPILQSAVSTMLGVSALFASRSYIFITFGKILVLVMVFGMLHGLVFLPVLLTLLGQFHTNRKQVQIPPVVEREEEKVFRESFFKELISMRETNV</sequence>
<evidence type="ECO:0000256" key="5">
    <source>
        <dbReference type="ARBA" id="ARBA00022989"/>
    </source>
</evidence>
<comment type="similarity">
    <text evidence="2">Belongs to the patched family.</text>
</comment>
<dbReference type="InterPro" id="IPR003392">
    <property type="entry name" value="PTHD_SSD"/>
</dbReference>
<comment type="caution">
    <text evidence="10">The sequence shown here is derived from an EMBL/GenBank/DDBJ whole genome shotgun (WGS) entry which is preliminary data.</text>
</comment>
<keyword evidence="11" id="KW-1185">Reference proteome</keyword>
<evidence type="ECO:0000256" key="1">
    <source>
        <dbReference type="ARBA" id="ARBA00004651"/>
    </source>
</evidence>
<evidence type="ECO:0000313" key="11">
    <source>
        <dbReference type="Proteomes" id="UP001152320"/>
    </source>
</evidence>
<evidence type="ECO:0000256" key="8">
    <source>
        <dbReference type="SAM" id="Phobius"/>
    </source>
</evidence>
<dbReference type="Proteomes" id="UP001152320">
    <property type="component" value="Chromosome 15"/>
</dbReference>
<feature type="transmembrane region" description="Helical" evidence="8">
    <location>
        <begin position="270"/>
        <end position="288"/>
    </location>
</feature>
<dbReference type="EMBL" id="JAIZAY010000015">
    <property type="protein sequence ID" value="KAJ8028556.1"/>
    <property type="molecule type" value="Genomic_DNA"/>
</dbReference>
<keyword evidence="6 8" id="KW-0472">Membrane</keyword>
<accession>A0A9Q1BKZ7</accession>
<dbReference type="SUPFAM" id="SSF82866">
    <property type="entry name" value="Multidrug efflux transporter AcrB transmembrane domain"/>
    <property type="match status" value="2"/>
</dbReference>
<dbReference type="PANTHER" id="PTHR10796:SF92">
    <property type="entry name" value="PATCHED-RELATED, ISOFORM A"/>
    <property type="match status" value="1"/>
</dbReference>
<evidence type="ECO:0000256" key="2">
    <source>
        <dbReference type="ARBA" id="ARBA00005585"/>
    </source>
</evidence>
<feature type="transmembrane region" description="Helical" evidence="8">
    <location>
        <begin position="792"/>
        <end position="815"/>
    </location>
</feature>
<feature type="transmembrane region" description="Helical" evidence="8">
    <location>
        <begin position="373"/>
        <end position="393"/>
    </location>
</feature>
<evidence type="ECO:0000256" key="6">
    <source>
        <dbReference type="ARBA" id="ARBA00023136"/>
    </source>
</evidence>
<keyword evidence="3" id="KW-1003">Cell membrane</keyword>
<dbReference type="AlphaFoldDB" id="A0A9Q1BKZ7"/>
<feature type="transmembrane region" description="Helical" evidence="8">
    <location>
        <begin position="405"/>
        <end position="427"/>
    </location>
</feature>
<evidence type="ECO:0000313" key="10">
    <source>
        <dbReference type="EMBL" id="KAJ8028556.1"/>
    </source>
</evidence>
<feature type="transmembrane region" description="Helical" evidence="8">
    <location>
        <begin position="739"/>
        <end position="757"/>
    </location>
</feature>
<dbReference type="PROSITE" id="PS50156">
    <property type="entry name" value="SSD"/>
    <property type="match status" value="1"/>
</dbReference>
<feature type="transmembrane region" description="Helical" evidence="8">
    <location>
        <begin position="27"/>
        <end position="50"/>
    </location>
</feature>